<gene>
    <name evidence="1" type="ORF">A3K49_00970</name>
</gene>
<sequence length="521" mass="58706">MPIQQNNQQQAVAANMAAANNVSEANKEEVLREARDTKVNTTESLVKQALNGTTGNKAGNQLLAALMTKMGDSFSTEKILGKFEREGAVPEEQENYSDQVSVKPSNQWVKKSKIIDGGRGGDEGDGRQPTEVKEYLKTYSQYLVNGGNELKKQVEKQERSMVENGKVKLNEMMRLRADVAKSVRQEVTKQLKEAFQKELFSQGKLEGLIARNGVLKVADWAFLNDRIGGKHFGLKAATEEAAVEAREEVNTFMKDELSRAVTKKMVAEGREVAKAEKEINDLLQVAAKCGFDVNSFMQSASKMMVDQGLVPIFGNDLAAQAQMNENGGQGERQQYQYSQDEEKDVLMEQMRVIYMQKAISGDWRSNLEVSFKMIRTRNGLVKLGIKMEDFSRLEREGRQLAKLKLVQMLEEGFGERASYATLKGAAWSMTEKKIKNILRNLSKLGVELDDSDLKEIRDKMNDKVFAEVEHEVNMMDGALQARDSNYLRNKRKTALQILDRLSKESNIPWNYDKIKKVEVAT</sequence>
<comment type="caution">
    <text evidence="1">The sequence shown here is derived from an EMBL/GenBank/DDBJ whole genome shotgun (WGS) entry which is preliminary data.</text>
</comment>
<dbReference type="Proteomes" id="UP000178602">
    <property type="component" value="Unassembled WGS sequence"/>
</dbReference>
<evidence type="ECO:0000313" key="2">
    <source>
        <dbReference type="Proteomes" id="UP000178602"/>
    </source>
</evidence>
<name>A0A1F4T467_UNCSA</name>
<proteinExistence type="predicted"/>
<dbReference type="EMBL" id="MEUG01000001">
    <property type="protein sequence ID" value="OGC27581.1"/>
    <property type="molecule type" value="Genomic_DNA"/>
</dbReference>
<dbReference type="AlphaFoldDB" id="A0A1F4T467"/>
<evidence type="ECO:0000313" key="1">
    <source>
        <dbReference type="EMBL" id="OGC27581.1"/>
    </source>
</evidence>
<protein>
    <submittedName>
        <fullName evidence="1">Uncharacterized protein</fullName>
    </submittedName>
</protein>
<reference evidence="1 2" key="1">
    <citation type="journal article" date="2016" name="Nat. Commun.">
        <title>Thousands of microbial genomes shed light on interconnected biogeochemical processes in an aquifer system.</title>
        <authorList>
            <person name="Anantharaman K."/>
            <person name="Brown C.T."/>
            <person name="Hug L.A."/>
            <person name="Sharon I."/>
            <person name="Castelle C.J."/>
            <person name="Probst A.J."/>
            <person name="Thomas B.C."/>
            <person name="Singh A."/>
            <person name="Wilkins M.J."/>
            <person name="Karaoz U."/>
            <person name="Brodie E.L."/>
            <person name="Williams K.H."/>
            <person name="Hubbard S.S."/>
            <person name="Banfield J.F."/>
        </authorList>
    </citation>
    <scope>NUCLEOTIDE SEQUENCE [LARGE SCALE GENOMIC DNA]</scope>
</reference>
<organism evidence="1 2">
    <name type="scientific">candidate division WOR-1 bacterium RIFOXYC12_FULL_54_18</name>
    <dbReference type="NCBI Taxonomy" id="1802584"/>
    <lineage>
        <taxon>Bacteria</taxon>
        <taxon>Bacillati</taxon>
        <taxon>Saganbacteria</taxon>
    </lineage>
</organism>
<accession>A0A1F4T467</accession>